<dbReference type="RefSeq" id="WP_163300602.1">
    <property type="nucleotide sequence ID" value="NZ_JAAGRQ010000006.1"/>
</dbReference>
<dbReference type="GO" id="GO:0006020">
    <property type="term" value="P:inositol metabolic process"/>
    <property type="evidence" value="ECO:0007669"/>
    <property type="project" value="TreeGrafter"/>
</dbReference>
<comment type="similarity">
    <text evidence="3 8">Belongs to the inositol monophosphatase superfamily.</text>
</comment>
<dbReference type="FunFam" id="3.30.540.10:FF:000003">
    <property type="entry name" value="Inositol-1-monophosphatase"/>
    <property type="match status" value="1"/>
</dbReference>
<dbReference type="InterPro" id="IPR000760">
    <property type="entry name" value="Inositol_monophosphatase-like"/>
</dbReference>
<dbReference type="GO" id="GO:0046854">
    <property type="term" value="P:phosphatidylinositol phosphate biosynthetic process"/>
    <property type="evidence" value="ECO:0007669"/>
    <property type="project" value="InterPro"/>
</dbReference>
<dbReference type="AlphaFoldDB" id="A0A7K3NH75"/>
<dbReference type="EC" id="3.1.3.25" evidence="8"/>
<evidence type="ECO:0000256" key="5">
    <source>
        <dbReference type="ARBA" id="ARBA00022801"/>
    </source>
</evidence>
<dbReference type="PRINTS" id="PR00377">
    <property type="entry name" value="IMPHPHTASES"/>
</dbReference>
<dbReference type="InterPro" id="IPR020550">
    <property type="entry name" value="Inositol_monophosphatase_CS"/>
</dbReference>
<dbReference type="Gene3D" id="3.30.540.10">
    <property type="entry name" value="Fructose-1,6-Bisphosphatase, subunit A, domain 1"/>
    <property type="match status" value="1"/>
</dbReference>
<dbReference type="PRINTS" id="PR01959">
    <property type="entry name" value="SBIMPHPHTASE"/>
</dbReference>
<evidence type="ECO:0000256" key="8">
    <source>
        <dbReference type="RuleBase" id="RU364068"/>
    </source>
</evidence>
<keyword evidence="4 7" id="KW-0479">Metal-binding</keyword>
<dbReference type="Proteomes" id="UP000469724">
    <property type="component" value="Unassembled WGS sequence"/>
</dbReference>
<dbReference type="InterPro" id="IPR022337">
    <property type="entry name" value="Inositol_monophosphatase_SuhB"/>
</dbReference>
<dbReference type="GO" id="GO:0008934">
    <property type="term" value="F:inositol monophosphate 1-phosphatase activity"/>
    <property type="evidence" value="ECO:0007669"/>
    <property type="project" value="InterPro"/>
</dbReference>
<evidence type="ECO:0000256" key="2">
    <source>
        <dbReference type="ARBA" id="ARBA00001946"/>
    </source>
</evidence>
<dbReference type="InterPro" id="IPR020583">
    <property type="entry name" value="Inositol_monoP_metal-BS"/>
</dbReference>
<protein>
    <recommendedName>
        <fullName evidence="8">Inositol-1-monophosphatase</fullName>
        <ecNumber evidence="8">3.1.3.25</ecNumber>
    </recommendedName>
</protein>
<comment type="cofactor">
    <cofactor evidence="2 7 8">
        <name>Mg(2+)</name>
        <dbReference type="ChEBI" id="CHEBI:18420"/>
    </cofactor>
</comment>
<dbReference type="PROSITE" id="PS00629">
    <property type="entry name" value="IMP_1"/>
    <property type="match status" value="1"/>
</dbReference>
<feature type="binding site" evidence="7">
    <location>
        <position position="84"/>
    </location>
    <ligand>
        <name>Mg(2+)</name>
        <dbReference type="ChEBI" id="CHEBI:18420"/>
        <label>1</label>
        <note>catalytic</note>
    </ligand>
</feature>
<organism evidence="9 10">
    <name type="scientific">Desulfolutivibrio sulfodismutans</name>
    <dbReference type="NCBI Taxonomy" id="63561"/>
    <lineage>
        <taxon>Bacteria</taxon>
        <taxon>Pseudomonadati</taxon>
        <taxon>Thermodesulfobacteriota</taxon>
        <taxon>Desulfovibrionia</taxon>
        <taxon>Desulfovibrionales</taxon>
        <taxon>Desulfovibrionaceae</taxon>
        <taxon>Desulfolutivibrio</taxon>
    </lineage>
</organism>
<feature type="binding site" evidence="7">
    <location>
        <position position="65"/>
    </location>
    <ligand>
        <name>Mg(2+)</name>
        <dbReference type="ChEBI" id="CHEBI:18420"/>
        <label>1</label>
        <note>catalytic</note>
    </ligand>
</feature>
<evidence type="ECO:0000256" key="7">
    <source>
        <dbReference type="PIRSR" id="PIRSR600760-2"/>
    </source>
</evidence>
<dbReference type="SUPFAM" id="SSF56655">
    <property type="entry name" value="Carbohydrate phosphatase"/>
    <property type="match status" value="1"/>
</dbReference>
<proteinExistence type="inferred from homology"/>
<comment type="catalytic activity">
    <reaction evidence="1 8">
        <text>a myo-inositol phosphate + H2O = myo-inositol + phosphate</text>
        <dbReference type="Rhea" id="RHEA:24056"/>
        <dbReference type="ChEBI" id="CHEBI:15377"/>
        <dbReference type="ChEBI" id="CHEBI:17268"/>
        <dbReference type="ChEBI" id="CHEBI:43474"/>
        <dbReference type="ChEBI" id="CHEBI:84139"/>
        <dbReference type="EC" id="3.1.3.25"/>
    </reaction>
</comment>
<keyword evidence="5 8" id="KW-0378">Hydrolase</keyword>
<feature type="binding site" evidence="7">
    <location>
        <position position="81"/>
    </location>
    <ligand>
        <name>Mg(2+)</name>
        <dbReference type="ChEBI" id="CHEBI:18420"/>
        <label>1</label>
        <note>catalytic</note>
    </ligand>
</feature>
<comment type="caution">
    <text evidence="9">The sequence shown here is derived from an EMBL/GenBank/DDBJ whole genome shotgun (WGS) entry which is preliminary data.</text>
</comment>
<dbReference type="EMBL" id="JAAGRQ010000006">
    <property type="protein sequence ID" value="NDY55546.1"/>
    <property type="molecule type" value="Genomic_DNA"/>
</dbReference>
<evidence type="ECO:0000256" key="6">
    <source>
        <dbReference type="ARBA" id="ARBA00022842"/>
    </source>
</evidence>
<reference evidence="9 10" key="1">
    <citation type="submission" date="2020-02" db="EMBL/GenBank/DDBJ databases">
        <title>Comparative genomics of sulfur disproportionating microorganisms.</title>
        <authorList>
            <person name="Ward L.M."/>
            <person name="Bertran E."/>
            <person name="Johnston D.T."/>
        </authorList>
    </citation>
    <scope>NUCLEOTIDE SEQUENCE [LARGE SCALE GENOMIC DNA]</scope>
    <source>
        <strain evidence="9 10">DSM 3696</strain>
    </source>
</reference>
<evidence type="ECO:0000313" key="9">
    <source>
        <dbReference type="EMBL" id="NDY55546.1"/>
    </source>
</evidence>
<evidence type="ECO:0000256" key="4">
    <source>
        <dbReference type="ARBA" id="ARBA00022723"/>
    </source>
</evidence>
<feature type="binding site" evidence="7">
    <location>
        <position position="209"/>
    </location>
    <ligand>
        <name>Mg(2+)</name>
        <dbReference type="ChEBI" id="CHEBI:18420"/>
        <label>1</label>
        <note>catalytic</note>
    </ligand>
</feature>
<evidence type="ECO:0000256" key="1">
    <source>
        <dbReference type="ARBA" id="ARBA00001033"/>
    </source>
</evidence>
<feature type="binding site" evidence="7">
    <location>
        <position position="83"/>
    </location>
    <ligand>
        <name>Mg(2+)</name>
        <dbReference type="ChEBI" id="CHEBI:18420"/>
        <label>1</label>
        <note>catalytic</note>
    </ligand>
</feature>
<dbReference type="CDD" id="cd01639">
    <property type="entry name" value="IMPase"/>
    <property type="match status" value="1"/>
</dbReference>
<dbReference type="Gene3D" id="3.40.190.80">
    <property type="match status" value="1"/>
</dbReference>
<keyword evidence="6 7" id="KW-0460">Magnesium</keyword>
<dbReference type="PANTHER" id="PTHR20854">
    <property type="entry name" value="INOSITOL MONOPHOSPHATASE"/>
    <property type="match status" value="1"/>
</dbReference>
<dbReference type="GO" id="GO:0007165">
    <property type="term" value="P:signal transduction"/>
    <property type="evidence" value="ECO:0007669"/>
    <property type="project" value="TreeGrafter"/>
</dbReference>
<dbReference type="InterPro" id="IPR033942">
    <property type="entry name" value="IMPase"/>
</dbReference>
<evidence type="ECO:0000313" key="10">
    <source>
        <dbReference type="Proteomes" id="UP000469724"/>
    </source>
</evidence>
<accession>A0A7K3NH75</accession>
<dbReference type="PROSITE" id="PS00630">
    <property type="entry name" value="IMP_2"/>
    <property type="match status" value="1"/>
</dbReference>
<sequence>MQDLLARAAAIVQSAGDIIRDQWDRKKDIRKKGRIDLVTQTDTAVERFLVEELGRLLPGSAFLAEESAATTVPGPRTWIIDPIDGTTNYAHGFPFVCTSVALWDGDKVALGVVHAPMLGETFLAAAGLGASCNGRPMRVSRTAHLADALVATGFPYAIEAHMADILVELERVLAATQGVRRPGSAALDLAYTAAGRFDAFYEKALNPWDTAAGWLLVAEAGGCVTQYLPNAPYDLKAPTILATNGHLHAALLDLLTPAP</sequence>
<keyword evidence="10" id="KW-1185">Reference proteome</keyword>
<dbReference type="Pfam" id="PF00459">
    <property type="entry name" value="Inositol_P"/>
    <property type="match status" value="1"/>
</dbReference>
<gene>
    <name evidence="9" type="ORF">G3N56_02145</name>
</gene>
<dbReference type="PANTHER" id="PTHR20854:SF4">
    <property type="entry name" value="INOSITOL-1-MONOPHOSPHATASE-RELATED"/>
    <property type="match status" value="1"/>
</dbReference>
<name>A0A7K3NH75_9BACT</name>
<evidence type="ECO:0000256" key="3">
    <source>
        <dbReference type="ARBA" id="ARBA00009759"/>
    </source>
</evidence>
<dbReference type="GO" id="GO:0046872">
    <property type="term" value="F:metal ion binding"/>
    <property type="evidence" value="ECO:0007669"/>
    <property type="project" value="UniProtKB-KW"/>
</dbReference>